<evidence type="ECO:0000256" key="2">
    <source>
        <dbReference type="PROSITE-ProRule" id="PRU00103"/>
    </source>
</evidence>
<feature type="domain" description="TOG" evidence="3">
    <location>
        <begin position="1331"/>
        <end position="1571"/>
    </location>
</feature>
<dbReference type="InterPro" id="IPR021133">
    <property type="entry name" value="HEAT_type_2"/>
</dbReference>
<feature type="repeat" description="HEAT" evidence="2">
    <location>
        <begin position="1515"/>
        <end position="1553"/>
    </location>
</feature>
<feature type="repeat" description="HEAT" evidence="2">
    <location>
        <begin position="1988"/>
        <end position="2025"/>
    </location>
</feature>
<dbReference type="SMART" id="SM01349">
    <property type="entry name" value="TOG"/>
    <property type="match status" value="1"/>
</dbReference>
<dbReference type="Proteomes" id="UP001642540">
    <property type="component" value="Unassembled WGS sequence"/>
</dbReference>
<dbReference type="Pfam" id="PF23271">
    <property type="entry name" value="HEAT_GCN1"/>
    <property type="match status" value="1"/>
</dbReference>
<evidence type="ECO:0000313" key="5">
    <source>
        <dbReference type="Proteomes" id="UP001642540"/>
    </source>
</evidence>
<feature type="repeat" description="HEAT" evidence="2">
    <location>
        <begin position="1762"/>
        <end position="1798"/>
    </location>
</feature>
<feature type="repeat" description="HEAT" evidence="2">
    <location>
        <begin position="1635"/>
        <end position="1673"/>
    </location>
</feature>
<dbReference type="Pfam" id="PF24984">
    <property type="entry name" value="HEAT_EF3_GNC1"/>
    <property type="match status" value="1"/>
</dbReference>
<dbReference type="PANTHER" id="PTHR23346">
    <property type="entry name" value="TRANSLATIONAL ACTIVATOR GCN1-RELATED"/>
    <property type="match status" value="1"/>
</dbReference>
<dbReference type="PROSITE" id="PS50077">
    <property type="entry name" value="HEAT_REPEAT"/>
    <property type="match status" value="4"/>
</dbReference>
<dbReference type="InterPro" id="IPR034085">
    <property type="entry name" value="TOG"/>
</dbReference>
<dbReference type="Pfam" id="PF25801">
    <property type="entry name" value="HEAT_GCN1_C_2"/>
    <property type="match status" value="1"/>
</dbReference>
<dbReference type="Pfam" id="PF24987">
    <property type="entry name" value="HEAT_EF3_N"/>
    <property type="match status" value="2"/>
</dbReference>
<dbReference type="InterPro" id="IPR011989">
    <property type="entry name" value="ARM-like"/>
</dbReference>
<evidence type="ECO:0000259" key="3">
    <source>
        <dbReference type="SMART" id="SM01349"/>
    </source>
</evidence>
<name>A0ABP1R6X8_9HEXA</name>
<evidence type="ECO:0000256" key="1">
    <source>
        <dbReference type="ARBA" id="ARBA00022737"/>
    </source>
</evidence>
<keyword evidence="5" id="KW-1185">Reference proteome</keyword>
<dbReference type="InterPro" id="IPR016024">
    <property type="entry name" value="ARM-type_fold"/>
</dbReference>
<dbReference type="SUPFAM" id="SSF48371">
    <property type="entry name" value="ARM repeat"/>
    <property type="match status" value="4"/>
</dbReference>
<comment type="caution">
    <text evidence="4">The sequence shown here is derived from an EMBL/GenBank/DDBJ whole genome shotgun (WGS) entry which is preliminary data.</text>
</comment>
<gene>
    <name evidence="4" type="ORF">ODALV1_LOCUS19432</name>
</gene>
<organism evidence="4 5">
    <name type="scientific">Orchesella dallaii</name>
    <dbReference type="NCBI Taxonomy" id="48710"/>
    <lineage>
        <taxon>Eukaryota</taxon>
        <taxon>Metazoa</taxon>
        <taxon>Ecdysozoa</taxon>
        <taxon>Arthropoda</taxon>
        <taxon>Hexapoda</taxon>
        <taxon>Collembola</taxon>
        <taxon>Entomobryomorpha</taxon>
        <taxon>Entomobryoidea</taxon>
        <taxon>Orchesellidae</taxon>
        <taxon>Orchesellinae</taxon>
        <taxon>Orchesella</taxon>
    </lineage>
</organism>
<keyword evidence="1" id="KW-0677">Repeat</keyword>
<dbReference type="PANTHER" id="PTHR23346:SF7">
    <property type="entry name" value="STALLED RIBOSOME SENSOR GCN1"/>
    <property type="match status" value="1"/>
</dbReference>
<dbReference type="InterPro" id="IPR057546">
    <property type="entry name" value="HEAT_GCN1"/>
</dbReference>
<accession>A0ABP1R6X8</accession>
<reference evidence="4 5" key="1">
    <citation type="submission" date="2024-08" db="EMBL/GenBank/DDBJ databases">
        <authorList>
            <person name="Cucini C."/>
            <person name="Frati F."/>
        </authorList>
    </citation>
    <scope>NUCLEOTIDE SEQUENCE [LARGE SCALE GENOMIC DNA]</scope>
</reference>
<protein>
    <recommendedName>
        <fullName evidence="3">TOG domain-containing protein</fullName>
    </recommendedName>
</protein>
<proteinExistence type="predicted"/>
<dbReference type="EMBL" id="CAXLJM020000065">
    <property type="protein sequence ID" value="CAL8121534.1"/>
    <property type="molecule type" value="Genomic_DNA"/>
</dbReference>
<evidence type="ECO:0000313" key="4">
    <source>
        <dbReference type="EMBL" id="CAL8121534.1"/>
    </source>
</evidence>
<dbReference type="Gene3D" id="1.25.10.10">
    <property type="entry name" value="Leucine-rich Repeat Variant"/>
    <property type="match status" value="5"/>
</dbReference>
<sequence length="2669" mass="295888">MIDRGIDTDIIPPQPSRQAQEQEMRVVSGIRWKLRDFIFETDEDCYEYLLERETPLESMIITPSLSKASLETLKYVSNLHSRSKSEGSKEDLDVDLSLTFLELVSRLLCGIREKRFESQAEHVLHSILAHFHHDLGKLLKLTKILLEEPVDKNMVLLSMVYNWMLSPVQGGRGNGGGTHPKWDSKDVFRFNEEDGGNSLTRVAELYVKNFLMGKLPKEQWILRKVSKTLLSHIGNGNGGSIIFSGISKALLRSPETTIEAVGYSLEGLKPQPKISVEQWRELAKKIAPFLGSDNEKLKSQAYFTSHALFNVLFLEDDSFVVEAVLIECFELVSPSARGTKSVLSSGGKISFLRLIKSLTFSFHAQCIPFVIEKCLKVLETDVHEGTLLECLDVIGTLSKQLEKNFSANSLLKYIKNGLETFKAPLRLGLCRMMVQIFEDDDRFHSYLHEIKDLLITCVEKALAHPTFLNNLTEAISWSVVLLCGVGLFRYELSDGILSQMAMIGGSHINETFLSSCSPWVLSHVAFLLELLIKNNKIGGGGRISISTSNYYDNFALSLWSCSDRENRLKINRILKRILINNYSPIDTALGMLKSLHNKAILKKTDENSIEEDSSTPKLKEEIIISFAEALTASMNKENLKFLALELLLPCHEFASRKQDFWEFCLKKKMRISAEELLESEQVREDLVKNYLEGFDPNSEANGRVLRTLFRVEKKGRLIRKAVEVAKGLLKDPKYFTVSKEEYLIFLTPKGQLYNQSVLESSGERGGGDYQQKLEEIQLRKELEEKRKAEGKEVQVNYTKKQMEAMKTQLEKESEIRSQVQELDLKIKAGIRILKEALEGDLENFQVYIKDFIEELIPLMKSPVGATPAKDLFIQVGKSLFSTKWFGEAVAQACLRLINPDCKLDKSWGEISPEKNVHYVLERMRDEKKVEISQCSAALSFSYPFFEMALQHFPKDCFILSSILQIITNFSSEMKNNEDSIPRAKITSLLYKILENNLTLGSSHLQKLACNALISFCKTFRTETSSEIDPSELRCHLTSLKSPVNLSREASLSCLLIFIENNFDFPSSSFEDELILLLGGSVYRSQFDPVARVAELGKKLREIVVESLPLETEELCSILRQDILHSSEAVRISSSKSFSFLLSHDKKAVENLVQYLIQKYEENYELVAPIVDPLGRILEEGKDNWEARAGVGLAVKQIACLLTSQLSASKKSTQISQSPAESTMWWIVTRGIGDRSQIVHGIMLDAALELVRSHGLLLNNFIEIVEQVLEKEDKISGRFDKKREAAVILMGSLAKHMDLSDKRTKGIFTTLLETLSTPSEKVQEAVANCLPELAYSIKEDAEEILGSLIEKMMNASDFGVRRGAAYGLAGVIKGLGILSLKRYEILSKLEAGLQDKKDFKKREGALMGFELLCSFLGRLFEPYVVVVLPHLLLCLGDPNGYVREATENTAKIVMSHLSGHGVKLVLPVLTEALNDQEGGGGGGGGSSWRTKVGAVELLGRMAYCAPKQLSSCLPTIVPKLIEVLLGDSHVKVQEAGAKALQLIGSVIQNPEVKSIVPDILEALEKPGKRAGTCLKSLLEMEFIHIVDPPSLALIMPVVERAFGDRSAEIRRNAAQIIGNLYSVTEIGALGPYMESVMPGIKASLLDSLPEVRAVAAKALKAMAKGMGEGKCYEELLPWLISTLVSEEVTGVDRSGAAQGLAEVLGGLGEETVDKFIKEFIRKAGGEEDEEELQPFVRDGYIMMFIYLPGVVEPEVFGRYIGLIIPPILKALADEVEYVRETALLAAQRIVTTFSEKAIHLLLPELEKGVSSPNWRVRHASILILGDLLFKILGVSGKMSTESGNEDDNFGTEQSGKLIKAALGDERRNRVLAALYMGRSDVALLVRVASLHVWKVVVANTPRTLKEIMGTLISLVLACFSGGRKGGERRQTAERTLKDLVRKLGEKILGEIIPILGEGLELNPEGVCKGLREILETCGRDTIVGVLDGVVRILKRVLCDSQLGVRKAAAECFATLHSAVGSKAVEEIVPFLMKKVRMGVGNEAQGEGDKVLDALAQLLIVKEKAVMPYLIPQLTVNTKALAYLAEVAGYAISKNLGKILPFVLKGLENQDEDEERMKIELENCSRIILTISEHAAVCFLVEELLSSANHEGGRAAVLLLSVFCIHSMADLEPHFGQLLKGLIGLMTGTDEAILILVANSVEALVRKVEDKLNHVADIREGISYVLSISKEKKLLPGLCLPKRGILPLLPIYREAILKGGPEMKEQAVLGILELITLSSEEALKPSVIQVTGPLIRILGDRYGPPLKEAVLDTLTLLLEKVGVALKPFVPQLQTTFLKQATEESKYSNSTVKVKVKAAHALAQLVKIHGKPEQIFLEIVTNLKNHLDGNEEDVNDEIKIKDTLLYTLRCVVESGGSKIGEGTRRSILAASYPHLSAVKRRTRLIAGGTVGALIGGLADPDFLAAMTFILADENVTLRVARTSAMVVALKLSPERLYENGEGKFWERILQTTLALLSSENGELVSNGIRACAYIFSFCVKNEVPLPPFLIQPFSKTINNSGNEVKILFGQASQIFLRNIGLIPFPKEVARYLIPALVNGSKDKDSGVRSSCEEALFWMLRVRDEEKGKVTNLDFLDAGGQAALNEDMNKMKPGSLIETEMKELDFDDTILKT</sequence>